<evidence type="ECO:0000256" key="1">
    <source>
        <dbReference type="SAM" id="SignalP"/>
    </source>
</evidence>
<dbReference type="EMBL" id="JAUZVY010000002">
    <property type="protein sequence ID" value="MDP4528764.1"/>
    <property type="molecule type" value="Genomic_DNA"/>
</dbReference>
<gene>
    <name evidence="3" type="ORF">Q3O59_06925</name>
</gene>
<proteinExistence type="predicted"/>
<evidence type="ECO:0000259" key="2">
    <source>
        <dbReference type="Pfam" id="PF11008"/>
    </source>
</evidence>
<evidence type="ECO:0000313" key="4">
    <source>
        <dbReference type="Proteomes" id="UP001236258"/>
    </source>
</evidence>
<dbReference type="Proteomes" id="UP001236258">
    <property type="component" value="Unassembled WGS sequence"/>
</dbReference>
<evidence type="ECO:0000313" key="3">
    <source>
        <dbReference type="EMBL" id="MDP4528764.1"/>
    </source>
</evidence>
<comment type="caution">
    <text evidence="3">The sequence shown here is derived from an EMBL/GenBank/DDBJ whole genome shotgun (WGS) entry which is preliminary data.</text>
</comment>
<name>A0ABT9GP76_9GAMM</name>
<sequence length="160" mass="17884">MFKHIFLAGIVTVILAACAGPVAKGPMYAPIDALDEYALVYVYRPYANDGVTLCMKFLINDEMNGCLNNLGFLKAKIRPGMHEVALQTNTFMGPKIVEFEGSFEAGKVYFYRYYTTNDSKTIPSDAVSTRYIPAFNATHVLTPKSHEEAELELKHLFESI</sequence>
<dbReference type="PROSITE" id="PS51257">
    <property type="entry name" value="PROKAR_LIPOPROTEIN"/>
    <property type="match status" value="1"/>
</dbReference>
<accession>A0ABT9GP76</accession>
<dbReference type="RefSeq" id="WP_305944874.1">
    <property type="nucleotide sequence ID" value="NZ_JAUZVY010000002.1"/>
</dbReference>
<organism evidence="3 4">
    <name type="scientific">Alkalimonas delamerensis</name>
    <dbReference type="NCBI Taxonomy" id="265981"/>
    <lineage>
        <taxon>Bacteria</taxon>
        <taxon>Pseudomonadati</taxon>
        <taxon>Pseudomonadota</taxon>
        <taxon>Gammaproteobacteria</taxon>
        <taxon>Alkalimonas</taxon>
    </lineage>
</organism>
<keyword evidence="1" id="KW-0732">Signal</keyword>
<keyword evidence="4" id="KW-1185">Reference proteome</keyword>
<feature type="domain" description="DUF2846" evidence="2">
    <location>
        <begin position="37"/>
        <end position="118"/>
    </location>
</feature>
<dbReference type="Pfam" id="PF11008">
    <property type="entry name" value="DUF2846"/>
    <property type="match status" value="1"/>
</dbReference>
<reference evidence="3 4" key="1">
    <citation type="submission" date="2023-08" db="EMBL/GenBank/DDBJ databases">
        <authorList>
            <person name="Joshi A."/>
            <person name="Thite S."/>
        </authorList>
    </citation>
    <scope>NUCLEOTIDE SEQUENCE [LARGE SCALE GENOMIC DNA]</scope>
    <source>
        <strain evidence="3 4">1E1</strain>
    </source>
</reference>
<protein>
    <submittedName>
        <fullName evidence="3">DUF2846 domain-containing protein</fullName>
    </submittedName>
</protein>
<feature type="chain" id="PRO_5047414063" evidence="1">
    <location>
        <begin position="20"/>
        <end position="160"/>
    </location>
</feature>
<feature type="signal peptide" evidence="1">
    <location>
        <begin position="1"/>
        <end position="19"/>
    </location>
</feature>
<dbReference type="InterPro" id="IPR022548">
    <property type="entry name" value="DUF2846"/>
</dbReference>